<evidence type="ECO:0000256" key="1">
    <source>
        <dbReference type="ARBA" id="ARBA00004141"/>
    </source>
</evidence>
<sequence>MQNHTIGVQMPVLHEAEEEHPLPWYKQPLPLWTQLLRFIPLLLITVLILGAAIVVTNARMPDPKQVRPLPDFLLEWIPLWRALETMTDVIIGFLNATTVIVAFKLFLLERSVHRLPNFTFLERIPKVGPWLNRLVFGVIDSGKRPHPLRGVYKIMAIRFLTSYAVVMLFRAFVITATSYPATDNHCQNPVPIENPLLNVILTLVTLGSGAIHCGDLMFSGHTMIICVTFMLIWDYSPYLHPWALRVWAGILLPASFYCILASRSHYTDDILVAAYCMIATYKVIGHCETGAPWQMQLLIRWLPWPGSNTWTDEWPAEFIRGSSHDAVVVEVVDGAAEISTGKGTREGDKGDGTAAHSQESSRSGVFHTAAVPAAGEPVDKKTS</sequence>
<dbReference type="GO" id="GO:0005789">
    <property type="term" value="C:endoplasmic reticulum membrane"/>
    <property type="evidence" value="ECO:0007669"/>
    <property type="project" value="TreeGrafter"/>
</dbReference>
<dbReference type="GO" id="GO:0033188">
    <property type="term" value="F:sphingomyelin synthase activity"/>
    <property type="evidence" value="ECO:0007669"/>
    <property type="project" value="TreeGrafter"/>
</dbReference>
<dbReference type="GO" id="GO:0046513">
    <property type="term" value="P:ceramide biosynthetic process"/>
    <property type="evidence" value="ECO:0007669"/>
    <property type="project" value="TreeGrafter"/>
</dbReference>
<feature type="transmembrane region" description="Helical" evidence="11">
    <location>
        <begin position="89"/>
        <end position="108"/>
    </location>
</feature>
<evidence type="ECO:0000256" key="9">
    <source>
        <dbReference type="ARBA" id="ARBA00023136"/>
    </source>
</evidence>
<dbReference type="OrthoDB" id="422827at2759"/>
<keyword evidence="6" id="KW-0746">Sphingolipid metabolism</keyword>
<evidence type="ECO:0000256" key="11">
    <source>
        <dbReference type="SAM" id="Phobius"/>
    </source>
</evidence>
<evidence type="ECO:0000256" key="3">
    <source>
        <dbReference type="ARBA" id="ARBA00022679"/>
    </source>
</evidence>
<evidence type="ECO:0000256" key="2">
    <source>
        <dbReference type="ARBA" id="ARBA00005441"/>
    </source>
</evidence>
<evidence type="ECO:0000256" key="10">
    <source>
        <dbReference type="SAM" id="MobiDB-lite"/>
    </source>
</evidence>
<dbReference type="Pfam" id="PF14360">
    <property type="entry name" value="PAP2_C"/>
    <property type="match status" value="1"/>
</dbReference>
<dbReference type="GO" id="GO:0016301">
    <property type="term" value="F:kinase activity"/>
    <property type="evidence" value="ECO:0007669"/>
    <property type="project" value="UniProtKB-KW"/>
</dbReference>
<dbReference type="AlphaFoldDB" id="A0A0N1HRL7"/>
<proteinExistence type="inferred from homology"/>
<feature type="transmembrane region" description="Helical" evidence="11">
    <location>
        <begin position="151"/>
        <end position="175"/>
    </location>
</feature>
<feature type="domain" description="Sphingomyelin synthase-like" evidence="12">
    <location>
        <begin position="212"/>
        <end position="286"/>
    </location>
</feature>
<feature type="transmembrane region" description="Helical" evidence="11">
    <location>
        <begin position="195"/>
        <end position="211"/>
    </location>
</feature>
<keyword evidence="5" id="KW-0418">Kinase</keyword>
<comment type="similarity">
    <text evidence="2">Belongs to the sphingomyelin synthase family.</text>
</comment>
<dbReference type="VEuPathDB" id="TriTrypDB:Lsey_0463_0020"/>
<evidence type="ECO:0000313" key="14">
    <source>
        <dbReference type="Proteomes" id="UP000038009"/>
    </source>
</evidence>
<keyword evidence="14" id="KW-1185">Reference proteome</keyword>
<dbReference type="InterPro" id="IPR025749">
    <property type="entry name" value="Sphingomyelin_synth-like_dom"/>
</dbReference>
<evidence type="ECO:0000256" key="6">
    <source>
        <dbReference type="ARBA" id="ARBA00022919"/>
    </source>
</evidence>
<evidence type="ECO:0000313" key="13">
    <source>
        <dbReference type="EMBL" id="KPI82994.1"/>
    </source>
</evidence>
<dbReference type="PANTHER" id="PTHR21290:SF25">
    <property type="entry name" value="SPHINGOMYELIN SYNTHASE-RELATED PROTEIN 1"/>
    <property type="match status" value="1"/>
</dbReference>
<dbReference type="OMA" id="SGAIHCG"/>
<feature type="transmembrane region" description="Helical" evidence="11">
    <location>
        <begin position="242"/>
        <end position="260"/>
    </location>
</feature>
<comment type="subcellular location">
    <subcellularLocation>
        <location evidence="1">Membrane</location>
        <topology evidence="1">Multi-pass membrane protein</topology>
    </subcellularLocation>
</comment>
<dbReference type="GO" id="GO:0047493">
    <property type="term" value="F:ceramide cholinephosphotransferase activity"/>
    <property type="evidence" value="ECO:0007669"/>
    <property type="project" value="TreeGrafter"/>
</dbReference>
<dbReference type="GO" id="GO:0000139">
    <property type="term" value="C:Golgi membrane"/>
    <property type="evidence" value="ECO:0007669"/>
    <property type="project" value="TreeGrafter"/>
</dbReference>
<keyword evidence="9 11" id="KW-0472">Membrane</keyword>
<dbReference type="Proteomes" id="UP000038009">
    <property type="component" value="Unassembled WGS sequence"/>
</dbReference>
<evidence type="ECO:0000256" key="4">
    <source>
        <dbReference type="ARBA" id="ARBA00022692"/>
    </source>
</evidence>
<dbReference type="PANTHER" id="PTHR21290">
    <property type="entry name" value="SPHINGOMYELIN SYNTHETASE"/>
    <property type="match status" value="1"/>
</dbReference>
<keyword evidence="8" id="KW-0443">Lipid metabolism</keyword>
<accession>A0A0N1HRL7</accession>
<evidence type="ECO:0000256" key="7">
    <source>
        <dbReference type="ARBA" id="ARBA00022989"/>
    </source>
</evidence>
<evidence type="ECO:0000259" key="12">
    <source>
        <dbReference type="Pfam" id="PF14360"/>
    </source>
</evidence>
<dbReference type="EMBL" id="LJSK01000463">
    <property type="protein sequence ID" value="KPI82994.1"/>
    <property type="molecule type" value="Genomic_DNA"/>
</dbReference>
<evidence type="ECO:0000256" key="8">
    <source>
        <dbReference type="ARBA" id="ARBA00023098"/>
    </source>
</evidence>
<keyword evidence="3" id="KW-0808">Transferase</keyword>
<dbReference type="InterPro" id="IPR045221">
    <property type="entry name" value="Sphingomyelin_synth-like"/>
</dbReference>
<name>A0A0N1HRL7_LEPSE</name>
<feature type="region of interest" description="Disordered" evidence="10">
    <location>
        <begin position="339"/>
        <end position="383"/>
    </location>
</feature>
<reference evidence="13 14" key="1">
    <citation type="journal article" date="2015" name="PLoS Pathog.">
        <title>Leptomonas seymouri: Adaptations to the Dixenous Life Cycle Analyzed by Genome Sequencing, Transcriptome Profiling and Co-infection with Leishmania donovani.</title>
        <authorList>
            <person name="Kraeva N."/>
            <person name="Butenko A."/>
            <person name="Hlavacova J."/>
            <person name="Kostygov A."/>
            <person name="Myskova J."/>
            <person name="Grybchuk D."/>
            <person name="Lestinova T."/>
            <person name="Votypka J."/>
            <person name="Volf P."/>
            <person name="Opperdoes F."/>
            <person name="Flegontov P."/>
            <person name="Lukes J."/>
            <person name="Yurchenko V."/>
        </authorList>
    </citation>
    <scope>NUCLEOTIDE SEQUENCE [LARGE SCALE GENOMIC DNA]</scope>
    <source>
        <strain evidence="13 14">ATCC 30220</strain>
    </source>
</reference>
<feature type="transmembrane region" description="Helical" evidence="11">
    <location>
        <begin position="218"/>
        <end position="236"/>
    </location>
</feature>
<protein>
    <recommendedName>
        <fullName evidence="12">Sphingomyelin synthase-like domain-containing protein</fullName>
    </recommendedName>
</protein>
<evidence type="ECO:0000256" key="5">
    <source>
        <dbReference type="ARBA" id="ARBA00022777"/>
    </source>
</evidence>
<keyword evidence="7 11" id="KW-1133">Transmembrane helix</keyword>
<feature type="transmembrane region" description="Helical" evidence="11">
    <location>
        <begin position="35"/>
        <end position="55"/>
    </location>
</feature>
<gene>
    <name evidence="13" type="ORF">ABL78_7984</name>
</gene>
<organism evidence="13 14">
    <name type="scientific">Leptomonas seymouri</name>
    <dbReference type="NCBI Taxonomy" id="5684"/>
    <lineage>
        <taxon>Eukaryota</taxon>
        <taxon>Discoba</taxon>
        <taxon>Euglenozoa</taxon>
        <taxon>Kinetoplastea</taxon>
        <taxon>Metakinetoplastina</taxon>
        <taxon>Trypanosomatida</taxon>
        <taxon>Trypanosomatidae</taxon>
        <taxon>Leishmaniinae</taxon>
        <taxon>Leptomonas</taxon>
    </lineage>
</organism>
<keyword evidence="4 11" id="KW-0812">Transmembrane</keyword>
<dbReference type="GO" id="GO:0005886">
    <property type="term" value="C:plasma membrane"/>
    <property type="evidence" value="ECO:0007669"/>
    <property type="project" value="TreeGrafter"/>
</dbReference>
<comment type="caution">
    <text evidence="13">The sequence shown here is derived from an EMBL/GenBank/DDBJ whole genome shotgun (WGS) entry which is preliminary data.</text>
</comment>